<dbReference type="Gene3D" id="1.10.10.10">
    <property type="entry name" value="Winged helix-like DNA-binding domain superfamily/Winged helix DNA-binding domain"/>
    <property type="match status" value="1"/>
</dbReference>
<evidence type="ECO:0000313" key="3">
    <source>
        <dbReference type="EMBL" id="MDQ0254545.1"/>
    </source>
</evidence>
<name>A0ABT9ZWM6_9BACI</name>
<organism evidence="3 4">
    <name type="scientific">Evansella vedderi</name>
    <dbReference type="NCBI Taxonomy" id="38282"/>
    <lineage>
        <taxon>Bacteria</taxon>
        <taxon>Bacillati</taxon>
        <taxon>Bacillota</taxon>
        <taxon>Bacilli</taxon>
        <taxon>Bacillales</taxon>
        <taxon>Bacillaceae</taxon>
        <taxon>Evansella</taxon>
    </lineage>
</organism>
<sequence>MNLLQRQQLILMTRALYFDIENKWNELGREFNITPAQQHILFLLSTNNNELTPTKIGELGCWHNSTVTRLLNRLQEKKFIYVKTKRNELGFKVVSMTDKGRIILEQLMEKAKTMKKFPFDINHLSEKEVLLFLEYGNKILEEQKGLDFRKSVINAQVEGFDYA</sequence>
<dbReference type="InterPro" id="IPR036388">
    <property type="entry name" value="WH-like_DNA-bd_sf"/>
</dbReference>
<dbReference type="InterPro" id="IPR039422">
    <property type="entry name" value="MarR/SlyA-like"/>
</dbReference>
<dbReference type="EMBL" id="JAUSUG010000006">
    <property type="protein sequence ID" value="MDQ0254545.1"/>
    <property type="molecule type" value="Genomic_DNA"/>
</dbReference>
<feature type="domain" description="HTH marR-type" evidence="2">
    <location>
        <begin position="1"/>
        <end position="141"/>
    </location>
</feature>
<dbReference type="InterPro" id="IPR000835">
    <property type="entry name" value="HTH_MarR-typ"/>
</dbReference>
<gene>
    <name evidence="3" type="ORF">J2S74_001924</name>
</gene>
<dbReference type="PROSITE" id="PS50995">
    <property type="entry name" value="HTH_MARR_2"/>
    <property type="match status" value="1"/>
</dbReference>
<dbReference type="Pfam" id="PF01047">
    <property type="entry name" value="MarR"/>
    <property type="match status" value="1"/>
</dbReference>
<dbReference type="GO" id="GO:0003677">
    <property type="term" value="F:DNA binding"/>
    <property type="evidence" value="ECO:0007669"/>
    <property type="project" value="UniProtKB-KW"/>
</dbReference>
<proteinExistence type="predicted"/>
<protein>
    <submittedName>
        <fullName evidence="3">DNA-binding MarR family transcriptional regulator</fullName>
    </submittedName>
</protein>
<dbReference type="PANTHER" id="PTHR33164:SF43">
    <property type="entry name" value="HTH-TYPE TRANSCRIPTIONAL REPRESSOR YETL"/>
    <property type="match status" value="1"/>
</dbReference>
<evidence type="ECO:0000256" key="1">
    <source>
        <dbReference type="ARBA" id="ARBA00023125"/>
    </source>
</evidence>
<keyword evidence="4" id="KW-1185">Reference proteome</keyword>
<evidence type="ECO:0000313" key="4">
    <source>
        <dbReference type="Proteomes" id="UP001230005"/>
    </source>
</evidence>
<dbReference type="RefSeq" id="WP_307324636.1">
    <property type="nucleotide sequence ID" value="NZ_JAUSUG010000006.1"/>
</dbReference>
<dbReference type="PANTHER" id="PTHR33164">
    <property type="entry name" value="TRANSCRIPTIONAL REGULATOR, MARR FAMILY"/>
    <property type="match status" value="1"/>
</dbReference>
<dbReference type="SUPFAM" id="SSF46785">
    <property type="entry name" value="Winged helix' DNA-binding domain"/>
    <property type="match status" value="1"/>
</dbReference>
<comment type="caution">
    <text evidence="3">The sequence shown here is derived from an EMBL/GenBank/DDBJ whole genome shotgun (WGS) entry which is preliminary data.</text>
</comment>
<keyword evidence="1 3" id="KW-0238">DNA-binding</keyword>
<dbReference type="InterPro" id="IPR036390">
    <property type="entry name" value="WH_DNA-bd_sf"/>
</dbReference>
<reference evidence="3 4" key="1">
    <citation type="submission" date="2023-07" db="EMBL/GenBank/DDBJ databases">
        <title>Genomic Encyclopedia of Type Strains, Phase IV (KMG-IV): sequencing the most valuable type-strain genomes for metagenomic binning, comparative biology and taxonomic classification.</title>
        <authorList>
            <person name="Goeker M."/>
        </authorList>
    </citation>
    <scope>NUCLEOTIDE SEQUENCE [LARGE SCALE GENOMIC DNA]</scope>
    <source>
        <strain evidence="3 4">DSM 9768</strain>
    </source>
</reference>
<dbReference type="SMART" id="SM00347">
    <property type="entry name" value="HTH_MARR"/>
    <property type="match status" value="1"/>
</dbReference>
<dbReference type="Proteomes" id="UP001230005">
    <property type="component" value="Unassembled WGS sequence"/>
</dbReference>
<accession>A0ABT9ZWM6</accession>
<evidence type="ECO:0000259" key="2">
    <source>
        <dbReference type="PROSITE" id="PS50995"/>
    </source>
</evidence>